<evidence type="ECO:0000313" key="2">
    <source>
        <dbReference type="Proteomes" id="UP000321409"/>
    </source>
</evidence>
<sequence length="51" mass="5565">MGGNSQLTPAIINIENHNLMLDCGFFISKSSDKVGVKVREIDDAKINCLSK</sequence>
<dbReference type="Proteomes" id="UP000321409">
    <property type="component" value="Unassembled WGS sequence"/>
</dbReference>
<proteinExistence type="predicted"/>
<name>A0ABQ0XDB0_9LACO</name>
<evidence type="ECO:0000313" key="1">
    <source>
        <dbReference type="EMBL" id="GEP24058.1"/>
    </source>
</evidence>
<dbReference type="EMBL" id="BKAB01000024">
    <property type="protein sequence ID" value="GEP24058.1"/>
    <property type="molecule type" value="Genomic_DNA"/>
</dbReference>
<comment type="caution">
    <text evidence="1">The sequence shown here is derived from an EMBL/GenBank/DDBJ whole genome shotgun (WGS) entry which is preliminary data.</text>
</comment>
<reference evidence="1 2" key="1">
    <citation type="submission" date="2019-07" db="EMBL/GenBank/DDBJ databases">
        <title>Whole genome shotgun sequence of Lactobacillus diolivorans NBRC 107869.</title>
        <authorList>
            <person name="Hosoyama A."/>
            <person name="Uohara A."/>
            <person name="Ohji S."/>
            <person name="Ichikawa N."/>
        </authorList>
    </citation>
    <scope>NUCLEOTIDE SEQUENCE [LARGE SCALE GENOMIC DNA]</scope>
    <source>
        <strain evidence="1 2">NBRC 107869</strain>
    </source>
</reference>
<accession>A0ABQ0XDB0</accession>
<protein>
    <submittedName>
        <fullName evidence="1">Uncharacterized protein</fullName>
    </submittedName>
</protein>
<keyword evidence="2" id="KW-1185">Reference proteome</keyword>
<organism evidence="1 2">
    <name type="scientific">Lentilactobacillus diolivorans</name>
    <dbReference type="NCBI Taxonomy" id="179838"/>
    <lineage>
        <taxon>Bacteria</taxon>
        <taxon>Bacillati</taxon>
        <taxon>Bacillota</taxon>
        <taxon>Bacilli</taxon>
        <taxon>Lactobacillales</taxon>
        <taxon>Lactobacillaceae</taxon>
        <taxon>Lentilactobacillus</taxon>
    </lineage>
</organism>
<gene>
    <name evidence="1" type="ORF">LDI01_16510</name>
</gene>